<dbReference type="PANTHER" id="PTHR38436">
    <property type="entry name" value="POLYKETIDE CYCLASE SNOAL-LIKE DOMAIN"/>
    <property type="match status" value="1"/>
</dbReference>
<proteinExistence type="predicted"/>
<dbReference type="EMBL" id="JBHRZH010000004">
    <property type="protein sequence ID" value="MFC3760153.1"/>
    <property type="molecule type" value="Genomic_DNA"/>
</dbReference>
<dbReference type="Pfam" id="PF07366">
    <property type="entry name" value="SnoaL"/>
    <property type="match status" value="1"/>
</dbReference>
<sequence>METNQNVELLRSTVDALNAGDLETCMARMEPEFIINIAGVPQRTGIDTWKLGVDYFKQAFPDMKATVEDAFGSGDRVAVRLTFTGTHTGEFQGIPATGRTVTYESNELYRVNDNGLIAEEWICSDMASLFAQLS</sequence>
<dbReference type="SUPFAM" id="SSF54427">
    <property type="entry name" value="NTF2-like"/>
    <property type="match status" value="1"/>
</dbReference>
<dbReference type="Gene3D" id="3.10.450.50">
    <property type="match status" value="1"/>
</dbReference>
<name>A0ABV7Y539_9ACTN</name>
<protein>
    <submittedName>
        <fullName evidence="1">Ester cyclase</fullName>
    </submittedName>
</protein>
<gene>
    <name evidence="1" type="ORF">ACFOUW_04845</name>
</gene>
<dbReference type="RefSeq" id="WP_205120033.1">
    <property type="nucleotide sequence ID" value="NZ_JAFBCM010000001.1"/>
</dbReference>
<dbReference type="InterPro" id="IPR032710">
    <property type="entry name" value="NTF2-like_dom_sf"/>
</dbReference>
<evidence type="ECO:0000313" key="2">
    <source>
        <dbReference type="Proteomes" id="UP001595699"/>
    </source>
</evidence>
<dbReference type="Proteomes" id="UP001595699">
    <property type="component" value="Unassembled WGS sequence"/>
</dbReference>
<accession>A0ABV7Y539</accession>
<comment type="caution">
    <text evidence="1">The sequence shown here is derived from an EMBL/GenBank/DDBJ whole genome shotgun (WGS) entry which is preliminary data.</text>
</comment>
<keyword evidence="2" id="KW-1185">Reference proteome</keyword>
<reference evidence="2" key="1">
    <citation type="journal article" date="2019" name="Int. J. Syst. Evol. Microbiol.">
        <title>The Global Catalogue of Microorganisms (GCM) 10K type strain sequencing project: providing services to taxonomists for standard genome sequencing and annotation.</title>
        <authorList>
            <consortium name="The Broad Institute Genomics Platform"/>
            <consortium name="The Broad Institute Genome Sequencing Center for Infectious Disease"/>
            <person name="Wu L."/>
            <person name="Ma J."/>
        </authorList>
    </citation>
    <scope>NUCLEOTIDE SEQUENCE [LARGE SCALE GENOMIC DNA]</scope>
    <source>
        <strain evidence="2">CGMCC 4.7241</strain>
    </source>
</reference>
<evidence type="ECO:0000313" key="1">
    <source>
        <dbReference type="EMBL" id="MFC3760153.1"/>
    </source>
</evidence>
<dbReference type="PANTHER" id="PTHR38436:SF1">
    <property type="entry name" value="ESTER CYCLASE"/>
    <property type="match status" value="1"/>
</dbReference>
<dbReference type="InterPro" id="IPR009959">
    <property type="entry name" value="Cyclase_SnoaL-like"/>
</dbReference>
<organism evidence="1 2">
    <name type="scientific">Tenggerimyces flavus</name>
    <dbReference type="NCBI Taxonomy" id="1708749"/>
    <lineage>
        <taxon>Bacteria</taxon>
        <taxon>Bacillati</taxon>
        <taxon>Actinomycetota</taxon>
        <taxon>Actinomycetes</taxon>
        <taxon>Propionibacteriales</taxon>
        <taxon>Nocardioidaceae</taxon>
        <taxon>Tenggerimyces</taxon>
    </lineage>
</organism>